<evidence type="ECO:0000256" key="2">
    <source>
        <dbReference type="SAM" id="Coils"/>
    </source>
</evidence>
<keyword evidence="1" id="KW-0862">Zinc</keyword>
<dbReference type="Proteomes" id="UP000297245">
    <property type="component" value="Unassembled WGS sequence"/>
</dbReference>
<dbReference type="AlphaFoldDB" id="A0A4S8MCL0"/>
<dbReference type="OrthoDB" id="3647690at2759"/>
<proteinExistence type="predicted"/>
<keyword evidence="2" id="KW-0175">Coiled coil</keyword>
<dbReference type="EMBL" id="ML179106">
    <property type="protein sequence ID" value="THV00253.1"/>
    <property type="molecule type" value="Genomic_DNA"/>
</dbReference>
<evidence type="ECO:0000313" key="5">
    <source>
        <dbReference type="Proteomes" id="UP000297245"/>
    </source>
</evidence>
<dbReference type="GO" id="GO:0008270">
    <property type="term" value="F:zinc ion binding"/>
    <property type="evidence" value="ECO:0007669"/>
    <property type="project" value="UniProtKB-KW"/>
</dbReference>
<protein>
    <recommendedName>
        <fullName evidence="3">C2H2-type domain-containing protein</fullName>
    </recommendedName>
</protein>
<dbReference type="PROSITE" id="PS00028">
    <property type="entry name" value="ZINC_FINGER_C2H2_1"/>
    <property type="match status" value="1"/>
</dbReference>
<evidence type="ECO:0000259" key="3">
    <source>
        <dbReference type="PROSITE" id="PS50157"/>
    </source>
</evidence>
<keyword evidence="1" id="KW-0863">Zinc-finger</keyword>
<organism evidence="4 5">
    <name type="scientific">Dendrothele bispora (strain CBS 962.96)</name>
    <dbReference type="NCBI Taxonomy" id="1314807"/>
    <lineage>
        <taxon>Eukaryota</taxon>
        <taxon>Fungi</taxon>
        <taxon>Dikarya</taxon>
        <taxon>Basidiomycota</taxon>
        <taxon>Agaricomycotina</taxon>
        <taxon>Agaricomycetes</taxon>
        <taxon>Agaricomycetidae</taxon>
        <taxon>Agaricales</taxon>
        <taxon>Agaricales incertae sedis</taxon>
        <taxon>Dendrothele</taxon>
    </lineage>
</organism>
<sequence length="269" mass="30542">MADFQRQLEELRTANESLTAALATANAAKESIEKDKAYVENDKEIFREQYAKASAFVSSVRDENVQLEQRAKIAETQAKEGVALIKATFERREKDLEAEVARWQTLAGFAIEKDMRTNDDVRRRAAEEPELRRKNEELKAELENANIIVEEQEDTLANLRVTNEELKVELANANITVEGQKETLANLRAELEALEAQKLQNTHVDNPNDVSGEVESVSIQFDNLRHDRTGGEDSYDHDTMIFPCSWRTCKMGFVTRADLESHAAIHGYE</sequence>
<dbReference type="InterPro" id="IPR013087">
    <property type="entry name" value="Znf_C2H2_type"/>
</dbReference>
<keyword evidence="1" id="KW-0479">Metal-binding</keyword>
<reference evidence="4 5" key="1">
    <citation type="journal article" date="2019" name="Nat. Ecol. Evol.">
        <title>Megaphylogeny resolves global patterns of mushroom evolution.</title>
        <authorList>
            <person name="Varga T."/>
            <person name="Krizsan K."/>
            <person name="Foldi C."/>
            <person name="Dima B."/>
            <person name="Sanchez-Garcia M."/>
            <person name="Sanchez-Ramirez S."/>
            <person name="Szollosi G.J."/>
            <person name="Szarkandi J.G."/>
            <person name="Papp V."/>
            <person name="Albert L."/>
            <person name="Andreopoulos W."/>
            <person name="Angelini C."/>
            <person name="Antonin V."/>
            <person name="Barry K.W."/>
            <person name="Bougher N.L."/>
            <person name="Buchanan P."/>
            <person name="Buyck B."/>
            <person name="Bense V."/>
            <person name="Catcheside P."/>
            <person name="Chovatia M."/>
            <person name="Cooper J."/>
            <person name="Damon W."/>
            <person name="Desjardin D."/>
            <person name="Finy P."/>
            <person name="Geml J."/>
            <person name="Haridas S."/>
            <person name="Hughes K."/>
            <person name="Justo A."/>
            <person name="Karasinski D."/>
            <person name="Kautmanova I."/>
            <person name="Kiss B."/>
            <person name="Kocsube S."/>
            <person name="Kotiranta H."/>
            <person name="LaButti K.M."/>
            <person name="Lechner B.E."/>
            <person name="Liimatainen K."/>
            <person name="Lipzen A."/>
            <person name="Lukacs Z."/>
            <person name="Mihaltcheva S."/>
            <person name="Morgado L.N."/>
            <person name="Niskanen T."/>
            <person name="Noordeloos M.E."/>
            <person name="Ohm R.A."/>
            <person name="Ortiz-Santana B."/>
            <person name="Ovrebo C."/>
            <person name="Racz N."/>
            <person name="Riley R."/>
            <person name="Savchenko A."/>
            <person name="Shiryaev A."/>
            <person name="Soop K."/>
            <person name="Spirin V."/>
            <person name="Szebenyi C."/>
            <person name="Tomsovsky M."/>
            <person name="Tulloss R.E."/>
            <person name="Uehling J."/>
            <person name="Grigoriev I.V."/>
            <person name="Vagvolgyi C."/>
            <person name="Papp T."/>
            <person name="Martin F.M."/>
            <person name="Miettinen O."/>
            <person name="Hibbett D.S."/>
            <person name="Nagy L.G."/>
        </authorList>
    </citation>
    <scope>NUCLEOTIDE SEQUENCE [LARGE SCALE GENOMIC DNA]</scope>
    <source>
        <strain evidence="4 5">CBS 962.96</strain>
    </source>
</reference>
<feature type="domain" description="C2H2-type" evidence="3">
    <location>
        <begin position="242"/>
        <end position="269"/>
    </location>
</feature>
<accession>A0A4S8MCL0</accession>
<evidence type="ECO:0000313" key="4">
    <source>
        <dbReference type="EMBL" id="THV00253.1"/>
    </source>
</evidence>
<keyword evidence="5" id="KW-1185">Reference proteome</keyword>
<name>A0A4S8MCL0_DENBC</name>
<feature type="coiled-coil region" evidence="2">
    <location>
        <begin position="1"/>
        <end position="204"/>
    </location>
</feature>
<dbReference type="PROSITE" id="PS50157">
    <property type="entry name" value="ZINC_FINGER_C2H2_2"/>
    <property type="match status" value="1"/>
</dbReference>
<evidence type="ECO:0000256" key="1">
    <source>
        <dbReference type="PROSITE-ProRule" id="PRU00042"/>
    </source>
</evidence>
<gene>
    <name evidence="4" type="ORF">K435DRAFT_751283</name>
</gene>